<dbReference type="Gene3D" id="3.40.50.720">
    <property type="entry name" value="NAD(P)-binding Rossmann-like Domain"/>
    <property type="match status" value="1"/>
</dbReference>
<organism evidence="2 3">
    <name type="scientific">Dyadobacter linearis</name>
    <dbReference type="NCBI Taxonomy" id="2823330"/>
    <lineage>
        <taxon>Bacteria</taxon>
        <taxon>Pseudomonadati</taxon>
        <taxon>Bacteroidota</taxon>
        <taxon>Cytophagia</taxon>
        <taxon>Cytophagales</taxon>
        <taxon>Spirosomataceae</taxon>
        <taxon>Dyadobacter</taxon>
    </lineage>
</organism>
<dbReference type="Proteomes" id="UP000679725">
    <property type="component" value="Unassembled WGS sequence"/>
</dbReference>
<name>A0ABN7R1Q8_9BACT</name>
<keyword evidence="3" id="KW-1185">Reference proteome</keyword>
<dbReference type="PANTHER" id="PTHR14097">
    <property type="entry name" value="OXIDOREDUCTASE HTATIP2"/>
    <property type="match status" value="1"/>
</dbReference>
<dbReference type="RefSeq" id="WP_215232215.1">
    <property type="nucleotide sequence ID" value="NZ_CAJRAU010000001.1"/>
</dbReference>
<dbReference type="Pfam" id="PF13460">
    <property type="entry name" value="NAD_binding_10"/>
    <property type="match status" value="1"/>
</dbReference>
<accession>A0ABN7R1Q8</accession>
<sequence>MEPRNAILFGASGFIGSFLLEELLNDPTYEQVTIVVRKDLGVTHTKLKTLIGDFNSLPAMRSDLIGDDVFIALGTTRKNTPDEKIYYQVDHDYPVRAAKLAKQNGAKSVFVVTAIGANANSSVFYVRTKGETERDVIALNMDHTYIFRPSMIMGNRKENRPMEKTFMSIFSVVNPLLVGPMKKFKGIEGADVARAMVVAAKHPKEKVKIYEWQEMNSLLTSS</sequence>
<dbReference type="InterPro" id="IPR036291">
    <property type="entry name" value="NAD(P)-bd_dom_sf"/>
</dbReference>
<comment type="caution">
    <text evidence="2">The sequence shown here is derived from an EMBL/GenBank/DDBJ whole genome shotgun (WGS) entry which is preliminary data.</text>
</comment>
<reference evidence="2 3" key="1">
    <citation type="submission" date="2021-04" db="EMBL/GenBank/DDBJ databases">
        <authorList>
            <person name="Rodrigo-Torres L."/>
            <person name="Arahal R. D."/>
            <person name="Lucena T."/>
        </authorList>
    </citation>
    <scope>NUCLEOTIDE SEQUENCE [LARGE SCALE GENOMIC DNA]</scope>
    <source>
        <strain evidence="2 3">CECT 9623</strain>
    </source>
</reference>
<proteinExistence type="predicted"/>
<dbReference type="SUPFAM" id="SSF51735">
    <property type="entry name" value="NAD(P)-binding Rossmann-fold domains"/>
    <property type="match status" value="1"/>
</dbReference>
<evidence type="ECO:0000313" key="2">
    <source>
        <dbReference type="EMBL" id="CAG5068100.1"/>
    </source>
</evidence>
<evidence type="ECO:0000313" key="3">
    <source>
        <dbReference type="Proteomes" id="UP000679725"/>
    </source>
</evidence>
<protein>
    <recommendedName>
        <fullName evidence="1">NAD(P)-binding domain-containing protein</fullName>
    </recommendedName>
</protein>
<dbReference type="PANTHER" id="PTHR14097:SF7">
    <property type="entry name" value="OXIDOREDUCTASE HTATIP2"/>
    <property type="match status" value="1"/>
</dbReference>
<gene>
    <name evidence="2" type="ORF">DYBT9623_00828</name>
</gene>
<evidence type="ECO:0000259" key="1">
    <source>
        <dbReference type="Pfam" id="PF13460"/>
    </source>
</evidence>
<dbReference type="InterPro" id="IPR016040">
    <property type="entry name" value="NAD(P)-bd_dom"/>
</dbReference>
<feature type="domain" description="NAD(P)-binding" evidence="1">
    <location>
        <begin position="10"/>
        <end position="157"/>
    </location>
</feature>
<dbReference type="EMBL" id="CAJRAU010000001">
    <property type="protein sequence ID" value="CAG5068100.1"/>
    <property type="molecule type" value="Genomic_DNA"/>
</dbReference>